<dbReference type="Gene3D" id="3.40.50.2300">
    <property type="match status" value="2"/>
</dbReference>
<comment type="caution">
    <text evidence="4">The sequence shown here is derived from an EMBL/GenBank/DDBJ whole genome shotgun (WGS) entry which is preliminary data.</text>
</comment>
<dbReference type="InterPro" id="IPR050555">
    <property type="entry name" value="Bact_Solute-Bind_Prot2"/>
</dbReference>
<dbReference type="Proteomes" id="UP000541969">
    <property type="component" value="Unassembled WGS sequence"/>
</dbReference>
<dbReference type="InterPro" id="IPR028082">
    <property type="entry name" value="Peripla_BP_I"/>
</dbReference>
<dbReference type="EMBL" id="JACBZT010000001">
    <property type="protein sequence ID" value="NYJ08957.1"/>
    <property type="molecule type" value="Genomic_DNA"/>
</dbReference>
<name>A0A853CN21_9ACTN</name>
<dbReference type="Pfam" id="PF13407">
    <property type="entry name" value="Peripla_BP_4"/>
    <property type="match status" value="1"/>
</dbReference>
<gene>
    <name evidence="4" type="ORF">GGQ55_005235</name>
</gene>
<protein>
    <submittedName>
        <fullName evidence="4">D-xylose transport system substrate-binding protein</fullName>
    </submittedName>
</protein>
<feature type="domain" description="Periplasmic binding protein" evidence="3">
    <location>
        <begin position="7"/>
        <end position="256"/>
    </location>
</feature>
<dbReference type="GO" id="GO:0030288">
    <property type="term" value="C:outer membrane-bounded periplasmic space"/>
    <property type="evidence" value="ECO:0007669"/>
    <property type="project" value="TreeGrafter"/>
</dbReference>
<evidence type="ECO:0000256" key="2">
    <source>
        <dbReference type="ARBA" id="ARBA00022729"/>
    </source>
</evidence>
<dbReference type="PANTHER" id="PTHR30036:SF1">
    <property type="entry name" value="D-XYLOSE-BINDING PERIPLASMIC PROTEIN"/>
    <property type="match status" value="1"/>
</dbReference>
<dbReference type="AlphaFoldDB" id="A0A853CN21"/>
<keyword evidence="2" id="KW-0732">Signal</keyword>
<dbReference type="RefSeq" id="WP_218859455.1">
    <property type="nucleotide sequence ID" value="NZ_JACBZT010000001.1"/>
</dbReference>
<comment type="subcellular location">
    <subcellularLocation>
        <location evidence="1">Cell envelope</location>
    </subcellularLocation>
</comment>
<evidence type="ECO:0000256" key="1">
    <source>
        <dbReference type="ARBA" id="ARBA00004196"/>
    </source>
</evidence>
<reference evidence="4 5" key="1">
    <citation type="submission" date="2020-07" db="EMBL/GenBank/DDBJ databases">
        <title>Sequencing the genomes of 1000 actinobacteria strains.</title>
        <authorList>
            <person name="Klenk H.-P."/>
        </authorList>
    </citation>
    <scope>NUCLEOTIDE SEQUENCE [LARGE SCALE GENOMIC DNA]</scope>
    <source>
        <strain evidence="4 5">DSM 104001</strain>
    </source>
</reference>
<dbReference type="InterPro" id="IPR025997">
    <property type="entry name" value="SBP_2_dom"/>
</dbReference>
<dbReference type="SUPFAM" id="SSF53822">
    <property type="entry name" value="Periplasmic binding protein-like I"/>
    <property type="match status" value="1"/>
</dbReference>
<keyword evidence="5" id="KW-1185">Reference proteome</keyword>
<evidence type="ECO:0000259" key="3">
    <source>
        <dbReference type="Pfam" id="PF13407"/>
    </source>
</evidence>
<proteinExistence type="predicted"/>
<dbReference type="GO" id="GO:0030246">
    <property type="term" value="F:carbohydrate binding"/>
    <property type="evidence" value="ECO:0007669"/>
    <property type="project" value="TreeGrafter"/>
</dbReference>
<accession>A0A853CN21</accession>
<organism evidence="4 5">
    <name type="scientific">Petropleomorpha daqingensis</name>
    <dbReference type="NCBI Taxonomy" id="2026353"/>
    <lineage>
        <taxon>Bacteria</taxon>
        <taxon>Bacillati</taxon>
        <taxon>Actinomycetota</taxon>
        <taxon>Actinomycetes</taxon>
        <taxon>Geodermatophilales</taxon>
        <taxon>Geodermatophilaceae</taxon>
        <taxon>Petropleomorpha</taxon>
    </lineage>
</organism>
<evidence type="ECO:0000313" key="5">
    <source>
        <dbReference type="Proteomes" id="UP000541969"/>
    </source>
</evidence>
<sequence length="311" mass="32601">MILPDAASSNRWENGDRPALEKAFKDAGFTTDIQNAQGDTSKYSTIAQQQLTKGCGVMLLVDYNNAGVQVTEKAKSQGIPVIAYDRPIQGADYYVSFDNFHVGELEGQMIVDGLKAGGKDPATAQVVYVGGDPTDGNAKQFHDGADSVMSAAGIKPAFETQGTWDGAKAGTFFEQAYTALGGNIDAVWAANDTNAASVISVLDKNGKTVPVSGQDASPAALQNILLGKQAGTVYKPFQLEAKAASDLAIQLLNGEKPSVDKKTDDGTPFIAETPIVVNADNMQQVFDDGNANVADVCKGDVAAICTQKGIK</sequence>
<evidence type="ECO:0000313" key="4">
    <source>
        <dbReference type="EMBL" id="NYJ08957.1"/>
    </source>
</evidence>
<dbReference type="PANTHER" id="PTHR30036">
    <property type="entry name" value="D-XYLOSE-BINDING PERIPLASMIC PROTEIN"/>
    <property type="match status" value="1"/>
</dbReference>